<protein>
    <submittedName>
        <fullName evidence="1">Phosphoribosyl transferase domain-containing protein</fullName>
    </submittedName>
</protein>
<keyword evidence="1" id="KW-0808">Transferase</keyword>
<organism evidence="1 2">
    <name type="scientific">Streptomyces griseoaurantiacus</name>
    <dbReference type="NCBI Taxonomy" id="68213"/>
    <lineage>
        <taxon>Bacteria</taxon>
        <taxon>Bacillati</taxon>
        <taxon>Actinomycetota</taxon>
        <taxon>Actinomycetes</taxon>
        <taxon>Kitasatosporales</taxon>
        <taxon>Streptomycetaceae</taxon>
        <taxon>Streptomyces</taxon>
        <taxon>Streptomyces aurantiacus group</taxon>
    </lineage>
</organism>
<reference evidence="1 2" key="1">
    <citation type="submission" date="2016-10" db="EMBL/GenBank/DDBJ databases">
        <authorList>
            <person name="de Groot N.N."/>
        </authorList>
    </citation>
    <scope>NUCLEOTIDE SEQUENCE [LARGE SCALE GENOMIC DNA]</scope>
    <source>
        <strain evidence="1 2">CGMCC 4.1859</strain>
    </source>
</reference>
<name>A0A1G7VFS7_9ACTN</name>
<dbReference type="CDD" id="cd06223">
    <property type="entry name" value="PRTases_typeI"/>
    <property type="match status" value="1"/>
</dbReference>
<dbReference type="InterPro" id="IPR000836">
    <property type="entry name" value="PRTase_dom"/>
</dbReference>
<dbReference type="InterPro" id="IPR029057">
    <property type="entry name" value="PRTase-like"/>
</dbReference>
<dbReference type="Gene3D" id="3.40.50.2020">
    <property type="match status" value="1"/>
</dbReference>
<dbReference type="Proteomes" id="UP000198614">
    <property type="component" value="Unassembled WGS sequence"/>
</dbReference>
<dbReference type="SUPFAM" id="SSF53271">
    <property type="entry name" value="PRTase-like"/>
    <property type="match status" value="1"/>
</dbReference>
<gene>
    <name evidence="1" type="ORF">SAMN05216260_1235</name>
</gene>
<accession>A0A1G7VFS7</accession>
<dbReference type="OrthoDB" id="4228832at2"/>
<dbReference type="AlphaFoldDB" id="A0A1G7VFS7"/>
<evidence type="ECO:0000313" key="1">
    <source>
        <dbReference type="EMBL" id="SDG57780.1"/>
    </source>
</evidence>
<evidence type="ECO:0000313" key="2">
    <source>
        <dbReference type="Proteomes" id="UP000198614"/>
    </source>
</evidence>
<proteinExistence type="predicted"/>
<sequence>MVKGSQTPRSANRNLDVKRAAAAAHAAALTWTGDTGDIKGAAILLVDDVFTSGSQLQRVALRLRTSGAADVRGLVLAAVPWSG</sequence>
<dbReference type="EMBL" id="FNAX01000023">
    <property type="protein sequence ID" value="SDG57780.1"/>
    <property type="molecule type" value="Genomic_DNA"/>
</dbReference>
<dbReference type="GO" id="GO:0016740">
    <property type="term" value="F:transferase activity"/>
    <property type="evidence" value="ECO:0007669"/>
    <property type="project" value="UniProtKB-KW"/>
</dbReference>